<dbReference type="PROSITE" id="PS50145">
    <property type="entry name" value="ZF_TRAF"/>
    <property type="match status" value="1"/>
</dbReference>
<accession>A0AAN9ACE2</accession>
<feature type="zinc finger region" description="TRAF-type" evidence="4">
    <location>
        <begin position="2"/>
        <end position="57"/>
    </location>
</feature>
<feature type="non-terminal residue" evidence="6">
    <location>
        <position position="1"/>
    </location>
</feature>
<feature type="non-terminal residue" evidence="6">
    <location>
        <position position="69"/>
    </location>
</feature>
<keyword evidence="2 4" id="KW-0863">Zinc-finger</keyword>
<proteinExistence type="predicted"/>
<keyword evidence="7" id="KW-1185">Reference proteome</keyword>
<evidence type="ECO:0000256" key="1">
    <source>
        <dbReference type="ARBA" id="ARBA00022723"/>
    </source>
</evidence>
<dbReference type="GO" id="GO:0008270">
    <property type="term" value="F:zinc ion binding"/>
    <property type="evidence" value="ECO:0007669"/>
    <property type="project" value="UniProtKB-KW"/>
</dbReference>
<protein>
    <recommendedName>
        <fullName evidence="5">TRAF-type domain-containing protein</fullName>
    </recommendedName>
</protein>
<organism evidence="6 7">
    <name type="scientific">Halocaridina rubra</name>
    <name type="common">Hawaiian red shrimp</name>
    <dbReference type="NCBI Taxonomy" id="373956"/>
    <lineage>
        <taxon>Eukaryota</taxon>
        <taxon>Metazoa</taxon>
        <taxon>Ecdysozoa</taxon>
        <taxon>Arthropoda</taxon>
        <taxon>Crustacea</taxon>
        <taxon>Multicrustacea</taxon>
        <taxon>Malacostraca</taxon>
        <taxon>Eumalacostraca</taxon>
        <taxon>Eucarida</taxon>
        <taxon>Decapoda</taxon>
        <taxon>Pleocyemata</taxon>
        <taxon>Caridea</taxon>
        <taxon>Atyoidea</taxon>
        <taxon>Atyidae</taxon>
        <taxon>Halocaridina</taxon>
    </lineage>
</organism>
<dbReference type="Pfam" id="PF02176">
    <property type="entry name" value="zf-TRAF"/>
    <property type="match status" value="1"/>
</dbReference>
<sequence>LHLLSCSQVTVSCETCGAMMPRGEIAAHTTASCPKVVVACTFAEHGCYHKMTRSDLHQHMEQATQYHLQ</sequence>
<keyword evidence="3 4" id="KW-0862">Zinc</keyword>
<comment type="caution">
    <text evidence="6">The sequence shown here is derived from an EMBL/GenBank/DDBJ whole genome shotgun (WGS) entry which is preliminary data.</text>
</comment>
<dbReference type="InterPro" id="IPR001293">
    <property type="entry name" value="Znf_TRAF"/>
</dbReference>
<dbReference type="Gene3D" id="3.30.40.10">
    <property type="entry name" value="Zinc/RING finger domain, C3HC4 (zinc finger)"/>
    <property type="match status" value="1"/>
</dbReference>
<feature type="domain" description="TRAF-type" evidence="5">
    <location>
        <begin position="2"/>
        <end position="57"/>
    </location>
</feature>
<evidence type="ECO:0000256" key="4">
    <source>
        <dbReference type="PROSITE-ProRule" id="PRU00207"/>
    </source>
</evidence>
<evidence type="ECO:0000313" key="7">
    <source>
        <dbReference type="Proteomes" id="UP001381693"/>
    </source>
</evidence>
<evidence type="ECO:0000259" key="5">
    <source>
        <dbReference type="PROSITE" id="PS50145"/>
    </source>
</evidence>
<dbReference type="EMBL" id="JAXCGZ010003780">
    <property type="protein sequence ID" value="KAK7083258.1"/>
    <property type="molecule type" value="Genomic_DNA"/>
</dbReference>
<evidence type="ECO:0000256" key="3">
    <source>
        <dbReference type="ARBA" id="ARBA00022833"/>
    </source>
</evidence>
<dbReference type="Proteomes" id="UP001381693">
    <property type="component" value="Unassembled WGS sequence"/>
</dbReference>
<dbReference type="AlphaFoldDB" id="A0AAN9ACE2"/>
<keyword evidence="1 4" id="KW-0479">Metal-binding</keyword>
<dbReference type="InterPro" id="IPR013083">
    <property type="entry name" value="Znf_RING/FYVE/PHD"/>
</dbReference>
<evidence type="ECO:0000256" key="2">
    <source>
        <dbReference type="ARBA" id="ARBA00022771"/>
    </source>
</evidence>
<name>A0AAN9ACE2_HALRR</name>
<reference evidence="6 7" key="1">
    <citation type="submission" date="2023-11" db="EMBL/GenBank/DDBJ databases">
        <title>Halocaridina rubra genome assembly.</title>
        <authorList>
            <person name="Smith C."/>
        </authorList>
    </citation>
    <scope>NUCLEOTIDE SEQUENCE [LARGE SCALE GENOMIC DNA]</scope>
    <source>
        <strain evidence="6">EP-1</strain>
        <tissue evidence="6">Whole</tissue>
    </source>
</reference>
<evidence type="ECO:0000313" key="6">
    <source>
        <dbReference type="EMBL" id="KAK7083258.1"/>
    </source>
</evidence>
<gene>
    <name evidence="6" type="ORF">SK128_003862</name>
</gene>